<evidence type="ECO:0000313" key="4">
    <source>
        <dbReference type="Proteomes" id="UP000002964"/>
    </source>
</evidence>
<dbReference type="STRING" id="631362.Thi970DRAFT_02821"/>
<dbReference type="eggNOG" id="COG1215">
    <property type="taxonomic scope" value="Bacteria"/>
</dbReference>
<name>H8Z1S2_9GAMM</name>
<reference evidence="3 4" key="2">
    <citation type="submission" date="2011-11" db="EMBL/GenBank/DDBJ databases">
        <authorList>
            <consortium name="US DOE Joint Genome Institute"/>
            <person name="Lucas S."/>
            <person name="Han J."/>
            <person name="Lapidus A."/>
            <person name="Cheng J.-F."/>
            <person name="Goodwin L."/>
            <person name="Pitluck S."/>
            <person name="Peters L."/>
            <person name="Ovchinnikova G."/>
            <person name="Zhang X."/>
            <person name="Detter J.C."/>
            <person name="Han C."/>
            <person name="Tapia R."/>
            <person name="Land M."/>
            <person name="Hauser L."/>
            <person name="Kyrpides N."/>
            <person name="Ivanova N."/>
            <person name="Pagani I."/>
            <person name="Vogl K."/>
            <person name="Liu Z."/>
            <person name="Overmann J."/>
            <person name="Frigaard N.-U."/>
            <person name="Bryant D."/>
            <person name="Woyke T."/>
        </authorList>
    </citation>
    <scope>NUCLEOTIDE SEQUENCE [LARGE SCALE GENOMIC DNA]</scope>
    <source>
        <strain evidence="3 4">970</strain>
    </source>
</reference>
<feature type="domain" description="Methyltransferase" evidence="2">
    <location>
        <begin position="53"/>
        <end position="131"/>
    </location>
</feature>
<dbReference type="CDD" id="cd02440">
    <property type="entry name" value="AdoMet_MTases"/>
    <property type="match status" value="1"/>
</dbReference>
<organism evidence="3 4">
    <name type="scientific">Thiorhodovibrio frisius</name>
    <dbReference type="NCBI Taxonomy" id="631362"/>
    <lineage>
        <taxon>Bacteria</taxon>
        <taxon>Pseudomonadati</taxon>
        <taxon>Pseudomonadota</taxon>
        <taxon>Gammaproteobacteria</taxon>
        <taxon>Chromatiales</taxon>
        <taxon>Chromatiaceae</taxon>
        <taxon>Thiorhodovibrio</taxon>
    </lineage>
</organism>
<dbReference type="Gene3D" id="3.40.50.150">
    <property type="entry name" value="Vaccinia Virus protein VP39"/>
    <property type="match status" value="1"/>
</dbReference>
<dbReference type="InterPro" id="IPR001173">
    <property type="entry name" value="Glyco_trans_2-like"/>
</dbReference>
<accession>H8Z1S2</accession>
<dbReference type="RefSeq" id="WP_009149464.1">
    <property type="nucleotide sequence ID" value="NZ_CP121471.1"/>
</dbReference>
<feature type="domain" description="Glycosyltransferase 2-like" evidence="1">
    <location>
        <begin position="242"/>
        <end position="367"/>
    </location>
</feature>
<keyword evidence="4" id="KW-1185">Reference proteome</keyword>
<dbReference type="SUPFAM" id="SSF53335">
    <property type="entry name" value="S-adenosyl-L-methionine-dependent methyltransferases"/>
    <property type="match status" value="1"/>
</dbReference>
<dbReference type="HOGENOM" id="CLU_043808_0_0_6"/>
<dbReference type="Gene3D" id="3.90.550.10">
    <property type="entry name" value="Spore Coat Polysaccharide Biosynthesis Protein SpsA, Chain A"/>
    <property type="match status" value="1"/>
</dbReference>
<keyword evidence="3" id="KW-0808">Transferase</keyword>
<dbReference type="PANTHER" id="PTHR48090">
    <property type="entry name" value="UNDECAPRENYL-PHOSPHATE 4-DEOXY-4-FORMAMIDO-L-ARABINOSE TRANSFERASE-RELATED"/>
    <property type="match status" value="1"/>
</dbReference>
<dbReference type="InterPro" id="IPR050256">
    <property type="entry name" value="Glycosyltransferase_2"/>
</dbReference>
<reference evidence="4" key="1">
    <citation type="submission" date="2011-06" db="EMBL/GenBank/DDBJ databases">
        <authorList>
            <consortium name="US DOE Joint Genome Institute (JGI-PGF)"/>
            <person name="Lucas S."/>
            <person name="Han J."/>
            <person name="Lapidus A."/>
            <person name="Cheng J.-F."/>
            <person name="Goodwin L."/>
            <person name="Pitluck S."/>
            <person name="Peters L."/>
            <person name="Land M.L."/>
            <person name="Hauser L."/>
            <person name="Vogl K."/>
            <person name="Liu Z."/>
            <person name="Overmann J."/>
            <person name="Frigaard N.-U."/>
            <person name="Bryant D.A."/>
            <person name="Woyke T.J."/>
        </authorList>
    </citation>
    <scope>NUCLEOTIDE SEQUENCE [LARGE SCALE GENOMIC DNA]</scope>
    <source>
        <strain evidence="4">970</strain>
    </source>
</reference>
<dbReference type="AlphaFoldDB" id="H8Z1S2"/>
<dbReference type="InterPro" id="IPR029063">
    <property type="entry name" value="SAM-dependent_MTases_sf"/>
</dbReference>
<dbReference type="Pfam" id="PF00535">
    <property type="entry name" value="Glycos_transf_2"/>
    <property type="match status" value="1"/>
</dbReference>
<dbReference type="EMBL" id="JH603169">
    <property type="protein sequence ID" value="EIC22550.1"/>
    <property type="molecule type" value="Genomic_DNA"/>
</dbReference>
<protein>
    <submittedName>
        <fullName evidence="3">Glycosyl transferase</fullName>
    </submittedName>
</protein>
<dbReference type="eggNOG" id="COG2226">
    <property type="taxonomic scope" value="Bacteria"/>
</dbReference>
<dbReference type="GO" id="GO:0016740">
    <property type="term" value="F:transferase activity"/>
    <property type="evidence" value="ECO:0007669"/>
    <property type="project" value="UniProtKB-KW"/>
</dbReference>
<dbReference type="OrthoDB" id="9792690at2"/>
<evidence type="ECO:0000259" key="1">
    <source>
        <dbReference type="Pfam" id="PF00535"/>
    </source>
</evidence>
<evidence type="ECO:0000259" key="2">
    <source>
        <dbReference type="Pfam" id="PF13649"/>
    </source>
</evidence>
<sequence>MPSTFQLEFSGYQAERSAFWDDIATQPFNSLGGYYHRWLTYVYRLAIPEGARVLEVGCGIGNLISALKPSIGIGVDFSSRMIQEARRRHSDIQFVVADAHELDLGDHDFDFIILSDLINDVWDLQRIFEQLTPYCSSSTRIILNYFSHLWQTPLSIARQFRLATPTLTQNWFTRHDVENLLELSGYQPLRCWEEIIVPLRIPLLSTFSNRFLARIAPFRWLALTNFLVARPSPAFSPSPRVSVVVAARNEQGHVDELIERIPEMGRGTEIVFVEGNSTDDTWGTIQRAIAANPQRNCKLLKQPGKGKGDAVRTGFEAATGDILVILDADITVPPEDLPRFFDILVSGQGEFANGVRLVYPMQDDAMRFFNLIGNKVFSWAFSWLLGQPIRDTLCGTKALWAKDYQRLAANRAYFGDFDPFGDFDLLFGAAKLNLKIMEAPIRYRARRYGSTNIQRWRHGLLLARMVLFAARRIKFV</sequence>
<dbReference type="PANTHER" id="PTHR48090:SF7">
    <property type="entry name" value="RFBJ PROTEIN"/>
    <property type="match status" value="1"/>
</dbReference>
<dbReference type="InterPro" id="IPR041698">
    <property type="entry name" value="Methyltransf_25"/>
</dbReference>
<dbReference type="SUPFAM" id="SSF53448">
    <property type="entry name" value="Nucleotide-diphospho-sugar transferases"/>
    <property type="match status" value="1"/>
</dbReference>
<gene>
    <name evidence="3" type="ORF">Thi970DRAFT_02821</name>
</gene>
<dbReference type="Proteomes" id="UP000002964">
    <property type="component" value="Unassembled WGS sequence"/>
</dbReference>
<proteinExistence type="predicted"/>
<dbReference type="Pfam" id="PF13649">
    <property type="entry name" value="Methyltransf_25"/>
    <property type="match status" value="1"/>
</dbReference>
<evidence type="ECO:0000313" key="3">
    <source>
        <dbReference type="EMBL" id="EIC22550.1"/>
    </source>
</evidence>
<dbReference type="CDD" id="cd04179">
    <property type="entry name" value="DPM_DPG-synthase_like"/>
    <property type="match status" value="1"/>
</dbReference>
<dbReference type="InterPro" id="IPR029044">
    <property type="entry name" value="Nucleotide-diphossugar_trans"/>
</dbReference>